<dbReference type="Proteomes" id="UP000788426">
    <property type="component" value="Unassembled WGS sequence"/>
</dbReference>
<organism evidence="1 2">
    <name type="scientific">Hoylesella nanceiensis</name>
    <dbReference type="NCBI Taxonomy" id="425941"/>
    <lineage>
        <taxon>Bacteria</taxon>
        <taxon>Pseudomonadati</taxon>
        <taxon>Bacteroidota</taxon>
        <taxon>Bacteroidia</taxon>
        <taxon>Bacteroidales</taxon>
        <taxon>Prevotellaceae</taxon>
        <taxon>Hoylesella</taxon>
    </lineage>
</organism>
<protein>
    <submittedName>
        <fullName evidence="1">Uncharacterized protein</fullName>
    </submittedName>
</protein>
<name>A0ABS6YDT3_9BACT</name>
<evidence type="ECO:0000313" key="1">
    <source>
        <dbReference type="EMBL" id="MBW4769719.1"/>
    </source>
</evidence>
<evidence type="ECO:0000313" key="2">
    <source>
        <dbReference type="Proteomes" id="UP000788426"/>
    </source>
</evidence>
<proteinExistence type="predicted"/>
<gene>
    <name evidence="1" type="ORF">KZO38_08100</name>
</gene>
<reference evidence="1 2" key="1">
    <citation type="submission" date="2021-07" db="EMBL/GenBank/DDBJ databases">
        <title>Genomic diversity and antimicrobial resistance of Prevotella spp. isolated from chronic lung disease airways.</title>
        <authorList>
            <person name="Webb K.A."/>
            <person name="Olagoke O.S."/>
            <person name="Baird T."/>
            <person name="Neill J."/>
            <person name="Pham A."/>
            <person name="Wells T.J."/>
            <person name="Ramsay K.A."/>
            <person name="Bell S.C."/>
            <person name="Sarovich D.S."/>
            <person name="Price E.P."/>
        </authorList>
    </citation>
    <scope>NUCLEOTIDE SEQUENCE [LARGE SCALE GENOMIC DNA]</scope>
    <source>
        <strain evidence="1 2">SCHI0011.S.12</strain>
    </source>
</reference>
<comment type="caution">
    <text evidence="1">The sequence shown here is derived from an EMBL/GenBank/DDBJ whole genome shotgun (WGS) entry which is preliminary data.</text>
</comment>
<sequence>MQMQVIVSACFSLYTYESNPGVAHITATSIAHNSLFHHKQQPFQPQPKASSTATNNHFDRHYINFTPPKHLIAHPFRHLFIIRAIPFRSINALTALKRSQTTQHSQYYLFTHRRKIKGQKQDLSSHSRPLCFKNSP</sequence>
<accession>A0ABS6YDT3</accession>
<keyword evidence="2" id="KW-1185">Reference proteome</keyword>
<dbReference type="EMBL" id="JAHXCT010000005">
    <property type="protein sequence ID" value="MBW4769719.1"/>
    <property type="molecule type" value="Genomic_DNA"/>
</dbReference>